<name>A0A0A9CH37_ARUDO</name>
<dbReference type="EMBL" id="GBRH01225210">
    <property type="protein sequence ID" value="JAD72685.1"/>
    <property type="molecule type" value="Transcribed_RNA"/>
</dbReference>
<protein>
    <submittedName>
        <fullName evidence="1">Uncharacterized protein</fullName>
    </submittedName>
</protein>
<organism evidence="1">
    <name type="scientific">Arundo donax</name>
    <name type="common">Giant reed</name>
    <name type="synonym">Donax arundinaceus</name>
    <dbReference type="NCBI Taxonomy" id="35708"/>
    <lineage>
        <taxon>Eukaryota</taxon>
        <taxon>Viridiplantae</taxon>
        <taxon>Streptophyta</taxon>
        <taxon>Embryophyta</taxon>
        <taxon>Tracheophyta</taxon>
        <taxon>Spermatophyta</taxon>
        <taxon>Magnoliopsida</taxon>
        <taxon>Liliopsida</taxon>
        <taxon>Poales</taxon>
        <taxon>Poaceae</taxon>
        <taxon>PACMAD clade</taxon>
        <taxon>Arundinoideae</taxon>
        <taxon>Arundineae</taxon>
        <taxon>Arundo</taxon>
    </lineage>
</organism>
<evidence type="ECO:0000313" key="1">
    <source>
        <dbReference type="EMBL" id="JAD72685.1"/>
    </source>
</evidence>
<proteinExistence type="predicted"/>
<reference evidence="1" key="2">
    <citation type="journal article" date="2015" name="Data Brief">
        <title>Shoot transcriptome of the giant reed, Arundo donax.</title>
        <authorList>
            <person name="Barrero R.A."/>
            <person name="Guerrero F.D."/>
            <person name="Moolhuijzen P."/>
            <person name="Goolsby J.A."/>
            <person name="Tidwell J."/>
            <person name="Bellgard S.E."/>
            <person name="Bellgard M.I."/>
        </authorList>
    </citation>
    <scope>NUCLEOTIDE SEQUENCE</scope>
    <source>
        <tissue evidence="1">Shoot tissue taken approximately 20 cm above the soil surface</tissue>
    </source>
</reference>
<sequence length="9" mass="994">MIVAADFDI</sequence>
<accession>A0A0A9CH37</accession>
<reference evidence="1" key="1">
    <citation type="submission" date="2014-09" db="EMBL/GenBank/DDBJ databases">
        <authorList>
            <person name="Magalhaes I.L.F."/>
            <person name="Oliveira U."/>
            <person name="Santos F.R."/>
            <person name="Vidigal T.H.D.A."/>
            <person name="Brescovit A.D."/>
            <person name="Santos A.J."/>
        </authorList>
    </citation>
    <scope>NUCLEOTIDE SEQUENCE</scope>
    <source>
        <tissue evidence="1">Shoot tissue taken approximately 20 cm above the soil surface</tissue>
    </source>
</reference>